<dbReference type="InterPro" id="IPR029068">
    <property type="entry name" value="Glyas_Bleomycin-R_OHBP_Dase"/>
</dbReference>
<dbReference type="EMBL" id="LJCR01000091">
    <property type="protein sequence ID" value="KPV54225.1"/>
    <property type="molecule type" value="Genomic_DNA"/>
</dbReference>
<name>A0A0P9FLX0_9CHLR</name>
<protein>
    <recommendedName>
        <fullName evidence="1">VOC domain-containing protein</fullName>
    </recommendedName>
</protein>
<dbReference type="Pfam" id="PF00903">
    <property type="entry name" value="Glyoxalase"/>
    <property type="match status" value="1"/>
</dbReference>
<proteinExistence type="predicted"/>
<feature type="domain" description="VOC" evidence="1">
    <location>
        <begin position="4"/>
        <end position="127"/>
    </location>
</feature>
<comment type="caution">
    <text evidence="2">The sequence shown here is derived from an EMBL/GenBank/DDBJ whole genome shotgun (WGS) entry which is preliminary data.</text>
</comment>
<dbReference type="InterPro" id="IPR037523">
    <property type="entry name" value="VOC_core"/>
</dbReference>
<dbReference type="PANTHER" id="PTHR36503:SF1">
    <property type="entry name" value="BLR2520 PROTEIN"/>
    <property type="match status" value="1"/>
</dbReference>
<dbReference type="AlphaFoldDB" id="A0A0P9FLX0"/>
<dbReference type="PROSITE" id="PS51819">
    <property type="entry name" value="VOC"/>
    <property type="match status" value="1"/>
</dbReference>
<dbReference type="Gene3D" id="3.10.180.10">
    <property type="entry name" value="2,3-Dihydroxybiphenyl 1,2-Dioxygenase, domain 1"/>
    <property type="match status" value="1"/>
</dbReference>
<dbReference type="InterPro" id="IPR004360">
    <property type="entry name" value="Glyas_Fos-R_dOase_dom"/>
</dbReference>
<keyword evidence="3" id="KW-1185">Reference proteome</keyword>
<dbReference type="PANTHER" id="PTHR36503">
    <property type="entry name" value="BLR2520 PROTEIN"/>
    <property type="match status" value="1"/>
</dbReference>
<evidence type="ECO:0000313" key="2">
    <source>
        <dbReference type="EMBL" id="KPV54225.1"/>
    </source>
</evidence>
<evidence type="ECO:0000259" key="1">
    <source>
        <dbReference type="PROSITE" id="PS51819"/>
    </source>
</evidence>
<dbReference type="SUPFAM" id="SSF54593">
    <property type="entry name" value="Glyoxalase/Bleomycin resistance protein/Dihydroxybiphenyl dioxygenase"/>
    <property type="match status" value="1"/>
</dbReference>
<dbReference type="Proteomes" id="UP000050509">
    <property type="component" value="Unassembled WGS sequence"/>
</dbReference>
<sequence>MNAQPALIILAVSDLPRAVRFYRSAFGWPQEVDVPVYAEFAMPGDQRLGLYERGAFGRNTGQTPDATPDGALTGTELYFYPADLPAAIVRLEASGARMLSKLAKRDWGDEAAYFADPDGNVLVMARPLGQR</sequence>
<accession>A0A0P9FLX0</accession>
<organism evidence="2 3">
    <name type="scientific">Kouleothrix aurantiaca</name>
    <dbReference type="NCBI Taxonomy" id="186479"/>
    <lineage>
        <taxon>Bacteria</taxon>
        <taxon>Bacillati</taxon>
        <taxon>Chloroflexota</taxon>
        <taxon>Chloroflexia</taxon>
        <taxon>Chloroflexales</taxon>
        <taxon>Roseiflexineae</taxon>
        <taxon>Roseiflexaceae</taxon>
        <taxon>Kouleothrix</taxon>
    </lineage>
</organism>
<gene>
    <name evidence="2" type="ORF">SE17_05040</name>
</gene>
<reference evidence="2 3" key="1">
    <citation type="submission" date="2015-09" db="EMBL/GenBank/DDBJ databases">
        <title>Draft genome sequence of Kouleothrix aurantiaca JCM 19913.</title>
        <authorList>
            <person name="Hemp J."/>
        </authorList>
    </citation>
    <scope>NUCLEOTIDE SEQUENCE [LARGE SCALE GENOMIC DNA]</scope>
    <source>
        <strain evidence="2 3">COM-B</strain>
    </source>
</reference>
<evidence type="ECO:0000313" key="3">
    <source>
        <dbReference type="Proteomes" id="UP000050509"/>
    </source>
</evidence>